<dbReference type="PANTHER" id="PTHR21716:SF64">
    <property type="entry name" value="AI-2 TRANSPORT PROTEIN TQSA"/>
    <property type="match status" value="1"/>
</dbReference>
<organism evidence="7 8">
    <name type="scientific">Ralstonia pickettii</name>
    <name type="common">Burkholderia pickettii</name>
    <dbReference type="NCBI Taxonomy" id="329"/>
    <lineage>
        <taxon>Bacteria</taxon>
        <taxon>Pseudomonadati</taxon>
        <taxon>Pseudomonadota</taxon>
        <taxon>Betaproteobacteria</taxon>
        <taxon>Burkholderiales</taxon>
        <taxon>Burkholderiaceae</taxon>
        <taxon>Ralstonia</taxon>
    </lineage>
</organism>
<evidence type="ECO:0000256" key="4">
    <source>
        <dbReference type="ARBA" id="ARBA00022989"/>
    </source>
</evidence>
<dbReference type="GO" id="GO:0016020">
    <property type="term" value="C:membrane"/>
    <property type="evidence" value="ECO:0007669"/>
    <property type="project" value="UniProtKB-SubCell"/>
</dbReference>
<comment type="similarity">
    <text evidence="2">Belongs to the autoinducer-2 exporter (AI-2E) (TC 2.A.86) family.</text>
</comment>
<evidence type="ECO:0000256" key="6">
    <source>
        <dbReference type="SAM" id="Phobius"/>
    </source>
</evidence>
<keyword evidence="4 6" id="KW-1133">Transmembrane helix</keyword>
<dbReference type="InterPro" id="IPR002549">
    <property type="entry name" value="AI-2E-like"/>
</dbReference>
<dbReference type="Proteomes" id="UP000441032">
    <property type="component" value="Unassembled WGS sequence"/>
</dbReference>
<feature type="transmembrane region" description="Helical" evidence="6">
    <location>
        <begin position="58"/>
        <end position="83"/>
    </location>
</feature>
<dbReference type="Pfam" id="PF01594">
    <property type="entry name" value="AI-2E_transport"/>
    <property type="match status" value="1"/>
</dbReference>
<feature type="transmembrane region" description="Helical" evidence="6">
    <location>
        <begin position="306"/>
        <end position="337"/>
    </location>
</feature>
<name>A0A7X2HIH0_RALPI</name>
<feature type="transmembrane region" description="Helical" evidence="6">
    <location>
        <begin position="270"/>
        <end position="286"/>
    </location>
</feature>
<keyword evidence="3 6" id="KW-0812">Transmembrane</keyword>
<feature type="transmembrane region" description="Helical" evidence="6">
    <location>
        <begin position="152"/>
        <end position="172"/>
    </location>
</feature>
<feature type="transmembrane region" description="Helical" evidence="6">
    <location>
        <begin position="237"/>
        <end position="263"/>
    </location>
</feature>
<evidence type="ECO:0000313" key="7">
    <source>
        <dbReference type="EMBL" id="MRS97075.1"/>
    </source>
</evidence>
<keyword evidence="5 6" id="KW-0472">Membrane</keyword>
<feature type="transmembrane region" description="Helical" evidence="6">
    <location>
        <begin position="9"/>
        <end position="26"/>
    </location>
</feature>
<sequence>MPALIRRQAWLWGLLALAVGVLMWALRPVLTPFLLGALIAYMLQPGVEWLTRHRVPRWLAALAMILCFAAMAALLVTLMFAVVQTEGPQLQAKIPVLLANLNAWLQPKLAVLGLGVDLDLTHLRDLLAGPRHADDGTYALAIWQYLRSSGNAMLTVVGNVVLVPLVLFYLLYDRHQMFRRMESLVPRRWLARTRAFVIDIDRMLSQYLRGQLLVMVVLAAFYPIALTLAGFEIALPLGLFTGLAVFIPYVGFAVGLALALLAAALQFGDLYGIGAVAVVYGLGQILENVFLTPRLIGERIGLHPLAVIFALLAFGHLFGFFGVLLALPASAILAAALRELRHRYLASALYQA</sequence>
<proteinExistence type="inferred from homology"/>
<reference evidence="7 8" key="1">
    <citation type="submission" date="2019-11" db="EMBL/GenBank/DDBJ databases">
        <title>Phenotypic characterization of an OXA-22 and OXA-60 co-producing Ralstonia pickettii clinical strain.</title>
        <authorList>
            <person name="He F."/>
        </authorList>
    </citation>
    <scope>NUCLEOTIDE SEQUENCE [LARGE SCALE GENOMIC DNA]</scope>
    <source>
        <strain evidence="7 8">PSLESD1</strain>
    </source>
</reference>
<dbReference type="GO" id="GO:0055085">
    <property type="term" value="P:transmembrane transport"/>
    <property type="evidence" value="ECO:0007669"/>
    <property type="project" value="TreeGrafter"/>
</dbReference>
<evidence type="ECO:0000256" key="3">
    <source>
        <dbReference type="ARBA" id="ARBA00022692"/>
    </source>
</evidence>
<feature type="transmembrane region" description="Helical" evidence="6">
    <location>
        <begin position="32"/>
        <end position="51"/>
    </location>
</feature>
<evidence type="ECO:0000256" key="2">
    <source>
        <dbReference type="ARBA" id="ARBA00009773"/>
    </source>
</evidence>
<comment type="caution">
    <text evidence="7">The sequence shown here is derived from an EMBL/GenBank/DDBJ whole genome shotgun (WGS) entry which is preliminary data.</text>
</comment>
<feature type="transmembrane region" description="Helical" evidence="6">
    <location>
        <begin position="212"/>
        <end position="231"/>
    </location>
</feature>
<dbReference type="AlphaFoldDB" id="A0A7X2HIH0"/>
<accession>A0A7X2HIH0</accession>
<dbReference type="PANTHER" id="PTHR21716">
    <property type="entry name" value="TRANSMEMBRANE PROTEIN"/>
    <property type="match status" value="1"/>
</dbReference>
<dbReference type="EMBL" id="WJYN01000001">
    <property type="protein sequence ID" value="MRS97075.1"/>
    <property type="molecule type" value="Genomic_DNA"/>
</dbReference>
<evidence type="ECO:0000313" key="8">
    <source>
        <dbReference type="Proteomes" id="UP000441032"/>
    </source>
</evidence>
<comment type="subcellular location">
    <subcellularLocation>
        <location evidence="1">Membrane</location>
        <topology evidence="1">Multi-pass membrane protein</topology>
    </subcellularLocation>
</comment>
<gene>
    <name evidence="7" type="ORF">GJQ57_00255</name>
</gene>
<evidence type="ECO:0000256" key="1">
    <source>
        <dbReference type="ARBA" id="ARBA00004141"/>
    </source>
</evidence>
<dbReference type="RefSeq" id="WP_367875547.1">
    <property type="nucleotide sequence ID" value="NZ_WJYN01000001.1"/>
</dbReference>
<evidence type="ECO:0000256" key="5">
    <source>
        <dbReference type="ARBA" id="ARBA00023136"/>
    </source>
</evidence>
<protein>
    <submittedName>
        <fullName evidence="7">AI-2E family transporter</fullName>
    </submittedName>
</protein>